<dbReference type="PANTHER" id="PTHR12375">
    <property type="entry name" value="RNA-BINDING PROTEIN LUC7-RELATED"/>
    <property type="match status" value="1"/>
</dbReference>
<evidence type="ECO:0000256" key="1">
    <source>
        <dbReference type="ARBA" id="ARBA00005655"/>
    </source>
</evidence>
<organism evidence="3 4">
    <name type="scientific">Micractinium conductrix</name>
    <dbReference type="NCBI Taxonomy" id="554055"/>
    <lineage>
        <taxon>Eukaryota</taxon>
        <taxon>Viridiplantae</taxon>
        <taxon>Chlorophyta</taxon>
        <taxon>core chlorophytes</taxon>
        <taxon>Trebouxiophyceae</taxon>
        <taxon>Chlorellales</taxon>
        <taxon>Chlorellaceae</taxon>
        <taxon>Chlorella clade</taxon>
        <taxon>Micractinium</taxon>
    </lineage>
</organism>
<dbReference type="Pfam" id="PF03194">
    <property type="entry name" value="LUC7"/>
    <property type="match status" value="1"/>
</dbReference>
<reference evidence="3 4" key="1">
    <citation type="journal article" date="2018" name="Plant J.">
        <title>Genome sequences of Chlorella sorokiniana UTEX 1602 and Micractinium conductrix SAG 241.80: implications to maltose excretion by a green alga.</title>
        <authorList>
            <person name="Arriola M.B."/>
            <person name="Velmurugan N."/>
            <person name="Zhang Y."/>
            <person name="Plunkett M.H."/>
            <person name="Hondzo H."/>
            <person name="Barney B.M."/>
        </authorList>
    </citation>
    <scope>NUCLEOTIDE SEQUENCE [LARGE SCALE GENOMIC DNA]</scope>
    <source>
        <strain evidence="3 4">SAG 241.80</strain>
    </source>
</reference>
<feature type="compositionally biased region" description="Low complexity" evidence="2">
    <location>
        <begin position="445"/>
        <end position="455"/>
    </location>
</feature>
<protein>
    <submittedName>
        <fullName evidence="3">Luc7 3</fullName>
    </submittedName>
</protein>
<feature type="compositionally biased region" description="Pro residues" evidence="2">
    <location>
        <begin position="429"/>
        <end position="444"/>
    </location>
</feature>
<name>A0A2P6UZJ2_9CHLO</name>
<dbReference type="AlphaFoldDB" id="A0A2P6UZJ2"/>
<dbReference type="GO" id="GO:0003729">
    <property type="term" value="F:mRNA binding"/>
    <property type="evidence" value="ECO:0007669"/>
    <property type="project" value="InterPro"/>
</dbReference>
<feature type="compositionally biased region" description="Pro residues" evidence="2">
    <location>
        <begin position="394"/>
        <end position="420"/>
    </location>
</feature>
<feature type="compositionally biased region" description="Low complexity" evidence="2">
    <location>
        <begin position="243"/>
        <end position="252"/>
    </location>
</feature>
<dbReference type="Proteomes" id="UP000239649">
    <property type="component" value="Unassembled WGS sequence"/>
</dbReference>
<gene>
    <name evidence="3" type="ORF">C2E20_9062</name>
</gene>
<comment type="caution">
    <text evidence="3">The sequence shown here is derived from an EMBL/GenBank/DDBJ whole genome shotgun (WGS) entry which is preliminary data.</text>
</comment>
<sequence length="466" mass="52680">MDDIRAQLDALMGQDRNLPLQEQGKRSRERKYDDESVCKFYICGFCPYEEFRRTKNDYGYDCPNVHDDNCRKQWEALDDRSKERYGYESELLKRFDRLLVDLRKRIDANSSRLVAADTPATLNPEDVARLDAMAAQANELVQRAATLGEQGDVDAAQAAAAQAEALKAQRVAFEKAAVQRANLRAGRGLVNQQVCQISGLIINNEESRLQDHLSGRNYNAWKKLHEVHAKILEAQRRRRTLASGSSHRSSSSYRDERDRRTSYDRREDRDRDGRRERDRVLGDEERGRDRRSDRDRSDRDRRSGSDRDRRSDRDRSDRGERSERRRSRSRDRERRGRSERRDDADFVVEYSKGGGRPAGPAGGSAAGPPQPEVSDADFVVEYAKPADAAQRPPQQRPMPHPQHAPPTLNLPPLAPVPQPHGRPAVQLPPLAPVPLPAPAGPQLPPGAAQQQAELPTGPQLPNVSYG</sequence>
<feature type="compositionally biased region" description="Basic and acidic residues" evidence="2">
    <location>
        <begin position="253"/>
        <end position="323"/>
    </location>
</feature>
<dbReference type="STRING" id="554055.A0A2P6UZJ2"/>
<dbReference type="GO" id="GO:0005685">
    <property type="term" value="C:U1 snRNP"/>
    <property type="evidence" value="ECO:0007669"/>
    <property type="project" value="InterPro"/>
</dbReference>
<comment type="similarity">
    <text evidence="1">Belongs to the Luc7 family.</text>
</comment>
<evidence type="ECO:0000256" key="2">
    <source>
        <dbReference type="SAM" id="MobiDB-lite"/>
    </source>
</evidence>
<dbReference type="GO" id="GO:0006376">
    <property type="term" value="P:mRNA splice site recognition"/>
    <property type="evidence" value="ECO:0007669"/>
    <property type="project" value="InterPro"/>
</dbReference>
<proteinExistence type="inferred from homology"/>
<dbReference type="EMBL" id="LHPF02000070">
    <property type="protein sequence ID" value="PSC67262.1"/>
    <property type="molecule type" value="Genomic_DNA"/>
</dbReference>
<evidence type="ECO:0000313" key="3">
    <source>
        <dbReference type="EMBL" id="PSC67262.1"/>
    </source>
</evidence>
<feature type="compositionally biased region" description="Gly residues" evidence="2">
    <location>
        <begin position="352"/>
        <end position="365"/>
    </location>
</feature>
<dbReference type="OrthoDB" id="10266921at2759"/>
<dbReference type="InterPro" id="IPR004882">
    <property type="entry name" value="Luc7-rel"/>
</dbReference>
<feature type="region of interest" description="Disordered" evidence="2">
    <location>
        <begin position="235"/>
        <end position="466"/>
    </location>
</feature>
<feature type="compositionally biased region" description="Basic and acidic residues" evidence="2">
    <location>
        <begin position="330"/>
        <end position="344"/>
    </location>
</feature>
<evidence type="ECO:0000313" key="4">
    <source>
        <dbReference type="Proteomes" id="UP000239649"/>
    </source>
</evidence>
<accession>A0A2P6UZJ2</accession>
<keyword evidence="4" id="KW-1185">Reference proteome</keyword>